<accession>A0A1E1MUD7</accession>
<evidence type="ECO:0000313" key="1">
    <source>
        <dbReference type="EMBL" id="CZT52671.1"/>
    </source>
</evidence>
<keyword evidence="2" id="KW-1185">Reference proteome</keyword>
<proteinExistence type="predicted"/>
<name>A0A1E1MUD7_RHYSE</name>
<organism evidence="1 2">
    <name type="scientific">Rhynchosporium secalis</name>
    <name type="common">Barley scald fungus</name>
    <dbReference type="NCBI Taxonomy" id="38038"/>
    <lineage>
        <taxon>Eukaryota</taxon>
        <taxon>Fungi</taxon>
        <taxon>Dikarya</taxon>
        <taxon>Ascomycota</taxon>
        <taxon>Pezizomycotina</taxon>
        <taxon>Leotiomycetes</taxon>
        <taxon>Helotiales</taxon>
        <taxon>Ploettnerulaceae</taxon>
        <taxon>Rhynchosporium</taxon>
    </lineage>
</organism>
<evidence type="ECO:0000313" key="2">
    <source>
        <dbReference type="Proteomes" id="UP000177625"/>
    </source>
</evidence>
<dbReference type="AlphaFoldDB" id="A0A1E1MUD7"/>
<sequence length="126" mass="14682">MRRVADGTPPERQILFRLTPLATAESLSASNLLFPVSAALDLIKQRQRYKSSDSRKLIVKPTHYTRLLTELEELPELKSFVDDKIRVLKLKDAVYRSRSPEFFTESDELFSYSGMYQKWNMIEPLL</sequence>
<dbReference type="EMBL" id="FJVC01000613">
    <property type="protein sequence ID" value="CZT52671.1"/>
    <property type="molecule type" value="Genomic_DNA"/>
</dbReference>
<reference evidence="2" key="1">
    <citation type="submission" date="2016-03" db="EMBL/GenBank/DDBJ databases">
        <authorList>
            <person name="Guldener U."/>
        </authorList>
    </citation>
    <scope>NUCLEOTIDE SEQUENCE [LARGE SCALE GENOMIC DNA]</scope>
</reference>
<protein>
    <submittedName>
        <fullName evidence="1">Uncharacterized protein</fullName>
    </submittedName>
</protein>
<gene>
    <name evidence="1" type="ORF">RSE6_14025</name>
</gene>
<dbReference type="Proteomes" id="UP000177625">
    <property type="component" value="Unassembled WGS sequence"/>
</dbReference>